<feature type="region of interest" description="Disordered" evidence="1">
    <location>
        <begin position="188"/>
        <end position="219"/>
    </location>
</feature>
<gene>
    <name evidence="3" type="ORF">LGLO00237_LOCUS31749</name>
</gene>
<feature type="region of interest" description="Disordered" evidence="1">
    <location>
        <begin position="232"/>
        <end position="403"/>
    </location>
</feature>
<feature type="compositionally biased region" description="Low complexity" evidence="1">
    <location>
        <begin position="378"/>
        <end position="403"/>
    </location>
</feature>
<sequence length="494" mass="54164">MKHHVQFHPCARIPEMIQRPLVPPPINLGRPHKPEELPPGVCAQRMVGLLTTLNQVTVYASEIFQNLTNDTKKISDRLMAVSNRANSVASKIPPVVEAAESSEYLPETPTEPFMRVKFRSNIFTPETRTEALKARYEKAQKVPSVSLLDKFAYKDPTKSCEQYYSHPQYFQMWWLERQREEIAKAKAEKLAKRKNKKKNRNKEQKSKRSHDKLEDIAAKTTYEKQEYKADVGVRRERISETPAPAPPQEQEIMDIKMDIPPPKASEAQPSIAPSPALVHPPPVQTQHRPPPPDIPVPPPTGGQPMPPVVQPPSPQPVGIPPPPGEVPPPPAIGVQPPDIPPVPAPTTTGIPPPPTMGGGVPPPPDIPAVGLPPPPDMSAVRVKSSSAPRSRVPASPAASPGRVDLLASIRKGKSLKKAAPVVETKPALTGKDAFLAQIRQRKNIKLKKVKVEPKKAQAPTGGMSEVMKVLQMRTDIAGDSDDDDDDDASDWDDD</sequence>
<dbReference type="Gene3D" id="1.20.5.340">
    <property type="match status" value="1"/>
</dbReference>
<feature type="domain" description="WH2" evidence="2">
    <location>
        <begin position="401"/>
        <end position="418"/>
    </location>
</feature>
<accession>A0A7S4DZ15</accession>
<dbReference type="Gene3D" id="6.10.280.150">
    <property type="match status" value="2"/>
</dbReference>
<dbReference type="EMBL" id="HBIV01045253">
    <property type="protein sequence ID" value="CAE0679963.1"/>
    <property type="molecule type" value="Transcribed_RNA"/>
</dbReference>
<dbReference type="PRINTS" id="PR01217">
    <property type="entry name" value="PRICHEXTENSN"/>
</dbReference>
<evidence type="ECO:0000256" key="1">
    <source>
        <dbReference type="SAM" id="MobiDB-lite"/>
    </source>
</evidence>
<feature type="compositionally biased region" description="Basic residues" evidence="1">
    <location>
        <begin position="191"/>
        <end position="200"/>
    </location>
</feature>
<feature type="domain" description="WH2" evidence="2">
    <location>
        <begin position="430"/>
        <end position="449"/>
    </location>
</feature>
<reference evidence="3" key="1">
    <citation type="submission" date="2021-01" db="EMBL/GenBank/DDBJ databases">
        <authorList>
            <person name="Corre E."/>
            <person name="Pelletier E."/>
            <person name="Niang G."/>
            <person name="Scheremetjew M."/>
            <person name="Finn R."/>
            <person name="Kale V."/>
            <person name="Holt S."/>
            <person name="Cochrane G."/>
            <person name="Meng A."/>
            <person name="Brown T."/>
            <person name="Cohen L."/>
        </authorList>
    </citation>
    <scope>NUCLEOTIDE SEQUENCE</scope>
    <source>
        <strain evidence="3">CCCM811</strain>
    </source>
</reference>
<name>A0A7S4DZ15_9EUKA</name>
<evidence type="ECO:0000259" key="2">
    <source>
        <dbReference type="PROSITE" id="PS51082"/>
    </source>
</evidence>
<protein>
    <recommendedName>
        <fullName evidence="2">WH2 domain-containing protein</fullName>
    </recommendedName>
</protein>
<feature type="region of interest" description="Disordered" evidence="1">
    <location>
        <begin position="473"/>
        <end position="494"/>
    </location>
</feature>
<dbReference type="Pfam" id="PF02205">
    <property type="entry name" value="WH2"/>
    <property type="match status" value="1"/>
</dbReference>
<feature type="compositionally biased region" description="Acidic residues" evidence="1">
    <location>
        <begin position="478"/>
        <end position="494"/>
    </location>
</feature>
<dbReference type="AlphaFoldDB" id="A0A7S4DZ15"/>
<evidence type="ECO:0000313" key="3">
    <source>
        <dbReference type="EMBL" id="CAE0679963.1"/>
    </source>
</evidence>
<dbReference type="InterPro" id="IPR003124">
    <property type="entry name" value="WH2_dom"/>
</dbReference>
<feature type="compositionally biased region" description="Pro residues" evidence="1">
    <location>
        <begin position="278"/>
        <end position="376"/>
    </location>
</feature>
<dbReference type="GO" id="GO:0003779">
    <property type="term" value="F:actin binding"/>
    <property type="evidence" value="ECO:0007669"/>
    <property type="project" value="InterPro"/>
</dbReference>
<dbReference type="PROSITE" id="PS51082">
    <property type="entry name" value="WH2"/>
    <property type="match status" value="2"/>
</dbReference>
<feature type="compositionally biased region" description="Basic and acidic residues" evidence="1">
    <location>
        <begin position="201"/>
        <end position="219"/>
    </location>
</feature>
<organism evidence="3">
    <name type="scientific">Lotharella globosa</name>
    <dbReference type="NCBI Taxonomy" id="91324"/>
    <lineage>
        <taxon>Eukaryota</taxon>
        <taxon>Sar</taxon>
        <taxon>Rhizaria</taxon>
        <taxon>Cercozoa</taxon>
        <taxon>Chlorarachniophyceae</taxon>
        <taxon>Lotharella</taxon>
    </lineage>
</organism>
<dbReference type="SMART" id="SM00246">
    <property type="entry name" value="WH2"/>
    <property type="match status" value="2"/>
</dbReference>
<proteinExistence type="predicted"/>